<sequence>MSVVERGQKERGPHKPQRSPIVLTPHRLEEDIQTEPETSRPPVNVLPPRVVGWAVLAGLATAAIVGVFMQSRQDRQPADQVLTDAARAARLATFQSHGPLRLSAVPDAARLEVLAQMGMEPQARQALEQDLVEGRAHLGWLTLWDDQVQDGDVIALTGAGFSRTIALTKQPQQIAVPISGQGDAFVVKGIRDGGAGITVAATTDAGTVPMPIMAPGETFNLILSGA</sequence>
<dbReference type="RefSeq" id="WP_231816844.1">
    <property type="nucleotide sequence ID" value="NZ_JAJOZR010000022.1"/>
</dbReference>
<feature type="transmembrane region" description="Helical" evidence="2">
    <location>
        <begin position="50"/>
        <end position="69"/>
    </location>
</feature>
<dbReference type="EMBL" id="JAJOZR010000022">
    <property type="protein sequence ID" value="MCD7111825.1"/>
    <property type="molecule type" value="Genomic_DNA"/>
</dbReference>
<keyword evidence="2" id="KW-0472">Membrane</keyword>
<reference evidence="3" key="1">
    <citation type="submission" date="2021-12" db="EMBL/GenBank/DDBJ databases">
        <authorList>
            <person name="Li Y."/>
        </authorList>
    </citation>
    <scope>NUCLEOTIDE SEQUENCE</scope>
    <source>
        <strain evidence="3">DKSPLA3</strain>
    </source>
</reference>
<evidence type="ECO:0000256" key="1">
    <source>
        <dbReference type="SAM" id="MobiDB-lite"/>
    </source>
</evidence>
<keyword evidence="2" id="KW-1133">Transmembrane helix</keyword>
<feature type="region of interest" description="Disordered" evidence="1">
    <location>
        <begin position="1"/>
        <end position="26"/>
    </location>
</feature>
<comment type="caution">
    <text evidence="3">The sequence shown here is derived from an EMBL/GenBank/DDBJ whole genome shotgun (WGS) entry which is preliminary data.</text>
</comment>
<protein>
    <submittedName>
        <fullName evidence="3">Uncharacterized protein</fullName>
    </submittedName>
</protein>
<proteinExistence type="predicted"/>
<dbReference type="Proteomes" id="UP001139089">
    <property type="component" value="Unassembled WGS sequence"/>
</dbReference>
<accession>A0A9X1NV52</accession>
<evidence type="ECO:0000256" key="2">
    <source>
        <dbReference type="SAM" id="Phobius"/>
    </source>
</evidence>
<name>A0A9X1NV52_9HYPH</name>
<keyword evidence="2" id="KW-0812">Transmembrane</keyword>
<organism evidence="3 4">
    <name type="scientific">Rhizobium quercicola</name>
    <dbReference type="NCBI Taxonomy" id="2901226"/>
    <lineage>
        <taxon>Bacteria</taxon>
        <taxon>Pseudomonadati</taxon>
        <taxon>Pseudomonadota</taxon>
        <taxon>Alphaproteobacteria</taxon>
        <taxon>Hyphomicrobiales</taxon>
        <taxon>Rhizobiaceae</taxon>
        <taxon>Rhizobium/Agrobacterium group</taxon>
        <taxon>Rhizobium</taxon>
    </lineage>
</organism>
<dbReference type="AlphaFoldDB" id="A0A9X1NV52"/>
<keyword evidence="4" id="KW-1185">Reference proteome</keyword>
<evidence type="ECO:0000313" key="4">
    <source>
        <dbReference type="Proteomes" id="UP001139089"/>
    </source>
</evidence>
<gene>
    <name evidence="3" type="ORF">LRX75_22620</name>
</gene>
<feature type="compositionally biased region" description="Basic and acidic residues" evidence="1">
    <location>
        <begin position="1"/>
        <end position="13"/>
    </location>
</feature>
<evidence type="ECO:0000313" key="3">
    <source>
        <dbReference type="EMBL" id="MCD7111825.1"/>
    </source>
</evidence>